<dbReference type="PANTHER" id="PTHR46333">
    <property type="entry name" value="CYTOKINESIS PROTEIN 3"/>
    <property type="match status" value="1"/>
</dbReference>
<evidence type="ECO:0000259" key="1">
    <source>
        <dbReference type="SMART" id="SM00460"/>
    </source>
</evidence>
<sequence length="318" mass="36590">MKAIIISALLILTCTISYSQNYKLIDEKVKTYPTSFNKVGPLSQLINQDFKTQEEKARAIYTWIALNISYDVKMYKTGTKPIRYSYRTEEERIQKVQEIEENLAKQTLKTRKAVCHGYSTLFKILCQQSGIECELISGASKTKLRDIGIGPTNIDHSWNAVKISNEWKLIDATWAAGFLDGNEFQFKKEFSDLYFFTDPDRFFFNHFPQDKKWLLTDKKAKDFAQLPLFYRNYLNSDIELIKPYSGILKIKRGHSVTIVLKNSAANKIGYNYSGEKKAFSVDPKIKGDLCYYNIKAGSGTHLTIYSDNSSLISFKIQK</sequence>
<dbReference type="SUPFAM" id="SSF54001">
    <property type="entry name" value="Cysteine proteinases"/>
    <property type="match status" value="1"/>
</dbReference>
<dbReference type="GO" id="GO:0005737">
    <property type="term" value="C:cytoplasm"/>
    <property type="evidence" value="ECO:0007669"/>
    <property type="project" value="TreeGrafter"/>
</dbReference>
<accession>A0AAE3M5W9</accession>
<dbReference type="InterPro" id="IPR052557">
    <property type="entry name" value="CAP/Cytokinesis_protein"/>
</dbReference>
<dbReference type="InterPro" id="IPR038765">
    <property type="entry name" value="Papain-like_cys_pep_sf"/>
</dbReference>
<protein>
    <recommendedName>
        <fullName evidence="1">Transglutaminase-like domain-containing protein</fullName>
    </recommendedName>
</protein>
<keyword evidence="3" id="KW-1185">Reference proteome</keyword>
<dbReference type="InterPro" id="IPR002931">
    <property type="entry name" value="Transglutaminase-like"/>
</dbReference>
<dbReference type="PANTHER" id="PTHR46333:SF2">
    <property type="entry name" value="CYTOKINESIS PROTEIN 3"/>
    <property type="match status" value="1"/>
</dbReference>
<gene>
    <name evidence="2" type="ORF">OM075_13125</name>
</gene>
<dbReference type="RefSeq" id="WP_301190980.1">
    <property type="nucleotide sequence ID" value="NZ_JAPDPJ010000029.1"/>
</dbReference>
<name>A0AAE3M5W9_9BACT</name>
<feature type="domain" description="Transglutaminase-like" evidence="1">
    <location>
        <begin position="107"/>
        <end position="174"/>
    </location>
</feature>
<dbReference type="Gene3D" id="3.10.620.30">
    <property type="match status" value="1"/>
</dbReference>
<dbReference type="AlphaFoldDB" id="A0AAE3M5W9"/>
<dbReference type="Pfam" id="PF01841">
    <property type="entry name" value="Transglut_core"/>
    <property type="match status" value="1"/>
</dbReference>
<reference evidence="2" key="1">
    <citation type="submission" date="2022-10" db="EMBL/GenBank/DDBJ databases">
        <authorList>
            <person name="Yu W.X."/>
        </authorList>
    </citation>
    <scope>NUCLEOTIDE SEQUENCE</scope>
    <source>
        <strain evidence="2">AAT</strain>
    </source>
</reference>
<dbReference type="EMBL" id="JAPDPJ010000029">
    <property type="protein sequence ID" value="MCW3787415.1"/>
    <property type="molecule type" value="Genomic_DNA"/>
</dbReference>
<evidence type="ECO:0000313" key="2">
    <source>
        <dbReference type="EMBL" id="MCW3787415.1"/>
    </source>
</evidence>
<comment type="caution">
    <text evidence="2">The sequence shown here is derived from an EMBL/GenBank/DDBJ whole genome shotgun (WGS) entry which is preliminary data.</text>
</comment>
<dbReference type="Proteomes" id="UP001209229">
    <property type="component" value="Unassembled WGS sequence"/>
</dbReference>
<proteinExistence type="predicted"/>
<organism evidence="2 3">
    <name type="scientific">Plebeiibacterium sediminum</name>
    <dbReference type="NCBI Taxonomy" id="2992112"/>
    <lineage>
        <taxon>Bacteria</taxon>
        <taxon>Pseudomonadati</taxon>
        <taxon>Bacteroidota</taxon>
        <taxon>Bacteroidia</taxon>
        <taxon>Marinilabiliales</taxon>
        <taxon>Marinilabiliaceae</taxon>
        <taxon>Plebeiibacterium</taxon>
    </lineage>
</organism>
<dbReference type="SMART" id="SM00460">
    <property type="entry name" value="TGc"/>
    <property type="match status" value="1"/>
</dbReference>
<evidence type="ECO:0000313" key="3">
    <source>
        <dbReference type="Proteomes" id="UP001209229"/>
    </source>
</evidence>